<dbReference type="PANTHER" id="PTHR43580">
    <property type="entry name" value="OXIDOREDUCTASE GLYR1-RELATED"/>
    <property type="match status" value="1"/>
</dbReference>
<dbReference type="Pfam" id="PF14833">
    <property type="entry name" value="NAD_binding_11"/>
    <property type="match status" value="1"/>
</dbReference>
<feature type="domain" description="3-hydroxyisobutyrate dehydrogenase-like NAD-binding" evidence="6">
    <location>
        <begin position="197"/>
        <end position="325"/>
    </location>
</feature>
<dbReference type="InterPro" id="IPR002204">
    <property type="entry name" value="3-OH-isobutyrate_DH-rel_CS"/>
</dbReference>
<comment type="similarity">
    <text evidence="1">Belongs to the HIBADH-related family. NP60 subfamily.</text>
</comment>
<reference evidence="7 8" key="1">
    <citation type="submission" date="2015-01" db="EMBL/GenBank/DDBJ databases">
        <title>Genome of allotetraploid Gossypium barbadense reveals genomic plasticity and fiber elongation in cotton evolution.</title>
        <authorList>
            <person name="Chen X."/>
            <person name="Liu X."/>
            <person name="Zhao B."/>
            <person name="Zheng H."/>
            <person name="Hu Y."/>
            <person name="Lu G."/>
            <person name="Yang C."/>
            <person name="Chen J."/>
            <person name="Shan C."/>
            <person name="Zhang L."/>
            <person name="Zhou Y."/>
            <person name="Wang L."/>
            <person name="Guo W."/>
            <person name="Bai Y."/>
            <person name="Ruan J."/>
            <person name="Shangguan X."/>
            <person name="Mao Y."/>
            <person name="Jiang J."/>
            <person name="Zhu Y."/>
            <person name="Lei J."/>
            <person name="Kang H."/>
            <person name="Chen S."/>
            <person name="He X."/>
            <person name="Wang R."/>
            <person name="Wang Y."/>
            <person name="Chen J."/>
            <person name="Wang L."/>
            <person name="Yu S."/>
            <person name="Wang B."/>
            <person name="Wei J."/>
            <person name="Song S."/>
            <person name="Lu X."/>
            <person name="Gao Z."/>
            <person name="Gu W."/>
            <person name="Deng X."/>
            <person name="Ma D."/>
            <person name="Wang S."/>
            <person name="Liang W."/>
            <person name="Fang L."/>
            <person name="Cai C."/>
            <person name="Zhu X."/>
            <person name="Zhou B."/>
            <person name="Zhang Y."/>
            <person name="Chen Z."/>
            <person name="Xu S."/>
            <person name="Zhu R."/>
            <person name="Wang S."/>
            <person name="Zhang T."/>
            <person name="Zhao G."/>
        </authorList>
    </citation>
    <scope>NUCLEOTIDE SEQUENCE [LARGE SCALE GENOMIC DNA]</scope>
    <source>
        <strain evidence="8">cv. Xinhai21</strain>
        <tissue evidence="7">Leaf</tissue>
    </source>
</reference>
<dbReference type="InterPro" id="IPR008927">
    <property type="entry name" value="6-PGluconate_DH-like_C_sf"/>
</dbReference>
<dbReference type="InterPro" id="IPR029154">
    <property type="entry name" value="HIBADH-like_NADP-bd"/>
</dbReference>
<evidence type="ECO:0000256" key="4">
    <source>
        <dbReference type="PIRSR" id="PIRSR000103-1"/>
    </source>
</evidence>
<dbReference type="InterPro" id="IPR051265">
    <property type="entry name" value="HIBADH-related_NP60_sf"/>
</dbReference>
<dbReference type="GO" id="GO:0016616">
    <property type="term" value="F:oxidoreductase activity, acting on the CH-OH group of donors, NAD or NADP as acceptor"/>
    <property type="evidence" value="ECO:0007669"/>
    <property type="project" value="UniProtKB-ARBA"/>
</dbReference>
<protein>
    <recommendedName>
        <fullName evidence="9">6-phosphogluconate dehydrogenase NADP-binding domain-containing protein</fullName>
    </recommendedName>
</protein>
<feature type="active site" evidence="4">
    <location>
        <position position="203"/>
    </location>
</feature>
<gene>
    <name evidence="7" type="ORF">GOBAR_AA33016</name>
</gene>
<sequence>MEVGFLGLGIMGKAMSMNLLKNGFKVTVWNRTLSKCDELVAHGASVGETPAEVVKKCNITIAILSDPAAALSVVFDKDGVLDQIGSGKGYIDMSTVDPETSCKISEKVGVLGERKIRVYGNIPSKMAIALKGGHFLEAPVSGSKQPAETGQLVILAAGDKAKLKCSNALFTTMALYEEAVPAFDVLGKKPFFLGPVGNGAKMKLVINMIMGSVMNAFSEGLILAERSRLNPHSLLEVLVRWLIQVLWQDLGGIANPMFRGKGPEMLKDNYSPAFPLKHQQKDMRLALALGDQNAVSMPVAAAANEAFKKARSMGLGDLDFSAVFETVKLLKHSS</sequence>
<organism evidence="7 8">
    <name type="scientific">Gossypium barbadense</name>
    <name type="common">Sea Island cotton</name>
    <name type="synonym">Hibiscus barbadensis</name>
    <dbReference type="NCBI Taxonomy" id="3634"/>
    <lineage>
        <taxon>Eukaryota</taxon>
        <taxon>Viridiplantae</taxon>
        <taxon>Streptophyta</taxon>
        <taxon>Embryophyta</taxon>
        <taxon>Tracheophyta</taxon>
        <taxon>Spermatophyta</taxon>
        <taxon>Magnoliopsida</taxon>
        <taxon>eudicotyledons</taxon>
        <taxon>Gunneridae</taxon>
        <taxon>Pentapetalae</taxon>
        <taxon>rosids</taxon>
        <taxon>malvids</taxon>
        <taxon>Malvales</taxon>
        <taxon>Malvaceae</taxon>
        <taxon>Malvoideae</taxon>
        <taxon>Gossypium</taxon>
    </lineage>
</organism>
<dbReference type="SUPFAM" id="SSF48179">
    <property type="entry name" value="6-phosphogluconate dehydrogenase C-terminal domain-like"/>
    <property type="match status" value="1"/>
</dbReference>
<dbReference type="GO" id="GO:0051287">
    <property type="term" value="F:NAD binding"/>
    <property type="evidence" value="ECO:0007669"/>
    <property type="project" value="InterPro"/>
</dbReference>
<evidence type="ECO:0000256" key="1">
    <source>
        <dbReference type="ARBA" id="ARBA00007598"/>
    </source>
</evidence>
<dbReference type="Proteomes" id="UP000239757">
    <property type="component" value="Unassembled WGS sequence"/>
</dbReference>
<dbReference type="SUPFAM" id="SSF51735">
    <property type="entry name" value="NAD(P)-binding Rossmann-fold domains"/>
    <property type="match status" value="1"/>
</dbReference>
<evidence type="ECO:0000259" key="6">
    <source>
        <dbReference type="Pfam" id="PF14833"/>
    </source>
</evidence>
<dbReference type="PIRSF" id="PIRSF000103">
    <property type="entry name" value="HIBADH"/>
    <property type="match status" value="1"/>
</dbReference>
<dbReference type="EMBL" id="KZ668513">
    <property type="protein sequence ID" value="PPR87677.1"/>
    <property type="molecule type" value="Genomic_DNA"/>
</dbReference>
<dbReference type="AlphaFoldDB" id="A0A2P5W9G3"/>
<evidence type="ECO:0008006" key="9">
    <source>
        <dbReference type="Google" id="ProtNLM"/>
    </source>
</evidence>
<dbReference type="PANTHER" id="PTHR43580:SF9">
    <property type="entry name" value="GLYOXYLATE_SUCCINIC SEMIALDEHYDE REDUCTASE 1"/>
    <property type="match status" value="1"/>
</dbReference>
<feature type="domain" description="6-phosphogluconate dehydrogenase NADP-binding" evidence="5">
    <location>
        <begin position="2"/>
        <end position="108"/>
    </location>
</feature>
<evidence type="ECO:0000313" key="8">
    <source>
        <dbReference type="Proteomes" id="UP000239757"/>
    </source>
</evidence>
<dbReference type="GO" id="GO:0050661">
    <property type="term" value="F:NADP binding"/>
    <property type="evidence" value="ECO:0007669"/>
    <property type="project" value="InterPro"/>
</dbReference>
<feature type="domain" description="6-phosphogluconate dehydrogenase NADP-binding" evidence="5">
    <location>
        <begin position="128"/>
        <end position="174"/>
    </location>
</feature>
<keyword evidence="3" id="KW-0520">NAD</keyword>
<dbReference type="Gene3D" id="1.10.1040.10">
    <property type="entry name" value="N-(1-d-carboxylethyl)-l-norvaline Dehydrogenase, domain 2"/>
    <property type="match status" value="1"/>
</dbReference>
<evidence type="ECO:0000259" key="5">
    <source>
        <dbReference type="Pfam" id="PF03446"/>
    </source>
</evidence>
<dbReference type="FunFam" id="1.10.1040.10:FF:000016">
    <property type="entry name" value="Glyoxylate/succinic semialdehyde reductase 2"/>
    <property type="match status" value="1"/>
</dbReference>
<dbReference type="PROSITE" id="PS00895">
    <property type="entry name" value="3_HYDROXYISOBUT_DH"/>
    <property type="match status" value="1"/>
</dbReference>
<dbReference type="InterPro" id="IPR013328">
    <property type="entry name" value="6PGD_dom2"/>
</dbReference>
<dbReference type="InterPro" id="IPR036291">
    <property type="entry name" value="NAD(P)-bd_dom_sf"/>
</dbReference>
<dbReference type="GO" id="GO:0005829">
    <property type="term" value="C:cytosol"/>
    <property type="evidence" value="ECO:0007669"/>
    <property type="project" value="TreeGrafter"/>
</dbReference>
<dbReference type="OrthoDB" id="435038at2759"/>
<evidence type="ECO:0000256" key="2">
    <source>
        <dbReference type="ARBA" id="ARBA00023002"/>
    </source>
</evidence>
<keyword evidence="2" id="KW-0560">Oxidoreductase</keyword>
<dbReference type="InterPro" id="IPR015815">
    <property type="entry name" value="HIBADH-related"/>
</dbReference>
<proteinExistence type="inferred from homology"/>
<accession>A0A2P5W9G3</accession>
<dbReference type="Gene3D" id="3.40.50.720">
    <property type="entry name" value="NAD(P)-binding Rossmann-like Domain"/>
    <property type="match status" value="1"/>
</dbReference>
<evidence type="ECO:0000313" key="7">
    <source>
        <dbReference type="EMBL" id="PPR87677.1"/>
    </source>
</evidence>
<name>A0A2P5W9G3_GOSBA</name>
<evidence type="ECO:0000256" key="3">
    <source>
        <dbReference type="ARBA" id="ARBA00023027"/>
    </source>
</evidence>
<dbReference type="Pfam" id="PF03446">
    <property type="entry name" value="NAD_binding_2"/>
    <property type="match status" value="2"/>
</dbReference>
<dbReference type="InterPro" id="IPR006115">
    <property type="entry name" value="6PGDH_NADP-bd"/>
</dbReference>